<organism evidence="2 3">
    <name type="scientific">Kwoniella heveanensis BCC8398</name>
    <dbReference type="NCBI Taxonomy" id="1296120"/>
    <lineage>
        <taxon>Eukaryota</taxon>
        <taxon>Fungi</taxon>
        <taxon>Dikarya</taxon>
        <taxon>Basidiomycota</taxon>
        <taxon>Agaricomycotina</taxon>
        <taxon>Tremellomycetes</taxon>
        <taxon>Tremellales</taxon>
        <taxon>Cryptococcaceae</taxon>
        <taxon>Kwoniella</taxon>
    </lineage>
</organism>
<dbReference type="STRING" id="1296120.A0A1B9GJU4"/>
<evidence type="ECO:0000256" key="1">
    <source>
        <dbReference type="ARBA" id="ARBA00023002"/>
    </source>
</evidence>
<evidence type="ECO:0000313" key="2">
    <source>
        <dbReference type="EMBL" id="OCF31215.1"/>
    </source>
</evidence>
<keyword evidence="1" id="KW-0560">Oxidoreductase</keyword>
<evidence type="ECO:0008006" key="4">
    <source>
        <dbReference type="Google" id="ProtNLM"/>
    </source>
</evidence>
<dbReference type="AlphaFoldDB" id="A0A1B9GJU4"/>
<dbReference type="GO" id="GO:0016491">
    <property type="term" value="F:oxidoreductase activity"/>
    <property type="evidence" value="ECO:0007669"/>
    <property type="project" value="UniProtKB-KW"/>
</dbReference>
<reference evidence="2 3" key="1">
    <citation type="submission" date="2013-07" db="EMBL/GenBank/DDBJ databases">
        <title>The Genome Sequence of Cryptococcus heveanensis BCC8398.</title>
        <authorList>
            <consortium name="The Broad Institute Genome Sequencing Platform"/>
            <person name="Cuomo C."/>
            <person name="Litvintseva A."/>
            <person name="Chen Y."/>
            <person name="Heitman J."/>
            <person name="Sun S."/>
            <person name="Springer D."/>
            <person name="Dromer F."/>
            <person name="Young S.K."/>
            <person name="Zeng Q."/>
            <person name="Gargeya S."/>
            <person name="Fitzgerald M."/>
            <person name="Abouelleil A."/>
            <person name="Alvarado L."/>
            <person name="Berlin A.M."/>
            <person name="Chapman S.B."/>
            <person name="Dewar J."/>
            <person name="Goldberg J."/>
            <person name="Griggs A."/>
            <person name="Gujja S."/>
            <person name="Hansen M."/>
            <person name="Howarth C."/>
            <person name="Imamovic A."/>
            <person name="Larimer J."/>
            <person name="McCowan C."/>
            <person name="Murphy C."/>
            <person name="Pearson M."/>
            <person name="Priest M."/>
            <person name="Roberts A."/>
            <person name="Saif S."/>
            <person name="Shea T."/>
            <person name="Sykes S."/>
            <person name="Wortman J."/>
            <person name="Nusbaum C."/>
            <person name="Birren B."/>
        </authorList>
    </citation>
    <scope>NUCLEOTIDE SEQUENCE [LARGE SCALE GENOMIC DNA]</scope>
    <source>
        <strain evidence="2 3">BCC8398</strain>
    </source>
</reference>
<dbReference type="EMBL" id="KV700137">
    <property type="protein sequence ID" value="OCF31215.1"/>
    <property type="molecule type" value="Genomic_DNA"/>
</dbReference>
<dbReference type="InterPro" id="IPR002347">
    <property type="entry name" value="SDR_fam"/>
</dbReference>
<dbReference type="Gene3D" id="3.40.50.720">
    <property type="entry name" value="NAD(P)-binding Rossmann-like Domain"/>
    <property type="match status" value="1"/>
</dbReference>
<dbReference type="OrthoDB" id="2898509at2759"/>
<evidence type="ECO:0000313" key="3">
    <source>
        <dbReference type="Proteomes" id="UP000092666"/>
    </source>
</evidence>
<dbReference type="Proteomes" id="UP000092666">
    <property type="component" value="Unassembled WGS sequence"/>
</dbReference>
<sequence>MSQYEAALSGLSLGHDDVTVILGGTQGIGAAVARKLASMGCSRIIIVGRGEEKGQAVVRRLKELGGDKGVQADFIKGDLSQVEGMKVTARAIAAVVGKGNLNYLVQCQNGVPTGTIELTSDGLSRGFSIQALSRFAMFYHLEALQTFSKNATIMSICNPGQDYPGLDLDDLSLEKVGEAGRWQALLLMDQSKRDSTVIDSVIKESSLRYPQYRQLHLAPGLVKSEGYQNWALPFPLSFIFPLGFAMIGRLPDEYATVPIYAAYHPEARSALAGSLSYNDKLKPIALGTSAANAEKREKLWETLQSIFGAL</sequence>
<reference evidence="3" key="2">
    <citation type="submission" date="2013-12" db="EMBL/GenBank/DDBJ databases">
        <title>Evolution of pathogenesis and genome organization in the Tremellales.</title>
        <authorList>
            <person name="Cuomo C."/>
            <person name="Litvintseva A."/>
            <person name="Heitman J."/>
            <person name="Chen Y."/>
            <person name="Sun S."/>
            <person name="Springer D."/>
            <person name="Dromer F."/>
            <person name="Young S."/>
            <person name="Zeng Q."/>
            <person name="Chapman S."/>
            <person name="Gujja S."/>
            <person name="Saif S."/>
            <person name="Birren B."/>
        </authorList>
    </citation>
    <scope>NUCLEOTIDE SEQUENCE [LARGE SCALE GENOMIC DNA]</scope>
    <source>
        <strain evidence="3">BCC8398</strain>
    </source>
</reference>
<proteinExistence type="predicted"/>
<dbReference type="PANTHER" id="PTHR47534">
    <property type="entry name" value="YALI0E05731P"/>
    <property type="match status" value="1"/>
</dbReference>
<keyword evidence="3" id="KW-1185">Reference proteome</keyword>
<dbReference type="InterPro" id="IPR036291">
    <property type="entry name" value="NAD(P)-bd_dom_sf"/>
</dbReference>
<gene>
    <name evidence="2" type="ORF">I316_07184</name>
</gene>
<dbReference type="PANTHER" id="PTHR47534:SF3">
    <property type="entry name" value="ALCOHOL DEHYDROGENASE-LIKE C-TERMINAL DOMAIN-CONTAINING PROTEIN"/>
    <property type="match status" value="1"/>
</dbReference>
<dbReference type="Pfam" id="PF00106">
    <property type="entry name" value="adh_short"/>
    <property type="match status" value="1"/>
</dbReference>
<dbReference type="SUPFAM" id="SSF51735">
    <property type="entry name" value="NAD(P)-binding Rossmann-fold domains"/>
    <property type="match status" value="1"/>
</dbReference>
<protein>
    <recommendedName>
        <fullName evidence="4">NAD(P)-binding protein</fullName>
    </recommendedName>
</protein>
<name>A0A1B9GJU4_9TREE</name>
<accession>A0A1B9GJU4</accession>
<dbReference type="InterPro" id="IPR052228">
    <property type="entry name" value="Sec_Metab_Biosynth_Oxidored"/>
</dbReference>